<evidence type="ECO:0000313" key="8">
    <source>
        <dbReference type="Proteomes" id="UP000029482"/>
    </source>
</evidence>
<dbReference type="STRING" id="1907.SGLAU_27735"/>
<evidence type="ECO:0000256" key="4">
    <source>
        <dbReference type="ARBA" id="ARBA00022840"/>
    </source>
</evidence>
<dbReference type="Gene3D" id="3.30.200.20">
    <property type="entry name" value="Phosphorylase Kinase, domain 1"/>
    <property type="match status" value="1"/>
</dbReference>
<dbReference type="RefSeq" id="WP_078957920.1">
    <property type="nucleotide sequence ID" value="NZ_CP009438.1"/>
</dbReference>
<dbReference type="SMART" id="SM00220">
    <property type="entry name" value="S_TKc"/>
    <property type="match status" value="1"/>
</dbReference>
<dbReference type="Proteomes" id="UP000029482">
    <property type="component" value="Chromosome"/>
</dbReference>
<evidence type="ECO:0000256" key="5">
    <source>
        <dbReference type="PROSITE-ProRule" id="PRU10141"/>
    </source>
</evidence>
<protein>
    <recommendedName>
        <fullName evidence="6">Protein kinase domain-containing protein</fullName>
    </recommendedName>
</protein>
<feature type="binding site" evidence="5">
    <location>
        <position position="51"/>
    </location>
    <ligand>
        <name>ATP</name>
        <dbReference type="ChEBI" id="CHEBI:30616"/>
    </ligand>
</feature>
<dbReference type="CDD" id="cd14014">
    <property type="entry name" value="STKc_PknB_like"/>
    <property type="match status" value="1"/>
</dbReference>
<dbReference type="PROSITE" id="PS00108">
    <property type="entry name" value="PROTEIN_KINASE_ST"/>
    <property type="match status" value="1"/>
</dbReference>
<dbReference type="PROSITE" id="PS00107">
    <property type="entry name" value="PROTEIN_KINASE_ATP"/>
    <property type="match status" value="1"/>
</dbReference>
<dbReference type="GO" id="GO:0005524">
    <property type="term" value="F:ATP binding"/>
    <property type="evidence" value="ECO:0007669"/>
    <property type="project" value="UniProtKB-UniRule"/>
</dbReference>
<gene>
    <name evidence="7" type="ORF">SGLAU_27735</name>
</gene>
<dbReference type="PANTHER" id="PTHR43289">
    <property type="entry name" value="MITOGEN-ACTIVATED PROTEIN KINASE KINASE KINASE 20-RELATED"/>
    <property type="match status" value="1"/>
</dbReference>
<evidence type="ECO:0000256" key="3">
    <source>
        <dbReference type="ARBA" id="ARBA00022777"/>
    </source>
</evidence>
<dbReference type="InterPro" id="IPR008271">
    <property type="entry name" value="Ser/Thr_kinase_AS"/>
</dbReference>
<evidence type="ECO:0000256" key="1">
    <source>
        <dbReference type="ARBA" id="ARBA00022679"/>
    </source>
</evidence>
<dbReference type="KEGG" id="sgu:SGLAU_27735"/>
<sequence>MSDQPSLPCSPLSAGDPRRVGPYRLVARLGRGGMGQVFLARSPGGRPVAVKVVAPELAGDAEFRARFADEVAAARRVGGFYTAQVVDAELDDDQPWLVTAYIPGPSLQQAVQAHGPLPPSALRVLGSGLAEGLAAIHASEVVHRDLKPGNVILAGDGPRVIDFGISRALDRAATTSSGLGTPGYMSPEQCKGLDTGFPSDVFALGCVLVYAATGRSPYGEGNALALQYRTVHDEPDLSGVPEELLPFLTRCLAHDPDARPTVEEALVTFTASAADGPWLPAEVSAMVRHWQAQSALLPPEETSVRGWGRRRVIASAALGVLLAGAGVWTAAVWPPGDTEGGAGAPAGAKRSMNPCDVLDNEIARRHRLTDTGSPGGYDSGTRRVTTCKWATSEFGSPEDGYEAYLTLAYGPASLQLVQENRHRYPSDLKGLPGAQAFANASEFETACEVSWPTSFGRVVVFADEPPNVIGGMGCDTVADFARSVFPKIPT</sequence>
<accession>A0A089XDZ7</accession>
<dbReference type="Pfam" id="PF00069">
    <property type="entry name" value="Pkinase"/>
    <property type="match status" value="1"/>
</dbReference>
<evidence type="ECO:0000256" key="2">
    <source>
        <dbReference type="ARBA" id="ARBA00022741"/>
    </source>
</evidence>
<dbReference type="EMBL" id="CP009438">
    <property type="protein sequence ID" value="AIS01484.1"/>
    <property type="molecule type" value="Genomic_DNA"/>
</dbReference>
<keyword evidence="8" id="KW-1185">Reference proteome</keyword>
<keyword evidence="1" id="KW-0808">Transferase</keyword>
<evidence type="ECO:0000259" key="6">
    <source>
        <dbReference type="PROSITE" id="PS50011"/>
    </source>
</evidence>
<dbReference type="InterPro" id="IPR017441">
    <property type="entry name" value="Protein_kinase_ATP_BS"/>
</dbReference>
<keyword evidence="2 5" id="KW-0547">Nucleotide-binding</keyword>
<dbReference type="Gene3D" id="1.10.510.10">
    <property type="entry name" value="Transferase(Phosphotransferase) domain 1"/>
    <property type="match status" value="1"/>
</dbReference>
<dbReference type="AlphaFoldDB" id="A0A089XDZ7"/>
<dbReference type="InterPro" id="IPR011009">
    <property type="entry name" value="Kinase-like_dom_sf"/>
</dbReference>
<dbReference type="SUPFAM" id="SSF56112">
    <property type="entry name" value="Protein kinase-like (PK-like)"/>
    <property type="match status" value="1"/>
</dbReference>
<dbReference type="PROSITE" id="PS50011">
    <property type="entry name" value="PROTEIN_KINASE_DOM"/>
    <property type="match status" value="1"/>
</dbReference>
<keyword evidence="3" id="KW-0418">Kinase</keyword>
<proteinExistence type="predicted"/>
<dbReference type="PANTHER" id="PTHR43289:SF34">
    <property type="entry name" value="SERINE_THREONINE-PROTEIN KINASE YBDM-RELATED"/>
    <property type="match status" value="1"/>
</dbReference>
<dbReference type="HOGENOM" id="CLU_000288_135_1_11"/>
<dbReference type="InterPro" id="IPR000719">
    <property type="entry name" value="Prot_kinase_dom"/>
</dbReference>
<keyword evidence="4 5" id="KW-0067">ATP-binding</keyword>
<dbReference type="GO" id="GO:0004674">
    <property type="term" value="F:protein serine/threonine kinase activity"/>
    <property type="evidence" value="ECO:0007669"/>
    <property type="project" value="TreeGrafter"/>
</dbReference>
<evidence type="ECO:0000313" key="7">
    <source>
        <dbReference type="EMBL" id="AIS01484.1"/>
    </source>
</evidence>
<dbReference type="eggNOG" id="COG0515">
    <property type="taxonomic scope" value="Bacteria"/>
</dbReference>
<feature type="domain" description="Protein kinase" evidence="6">
    <location>
        <begin position="23"/>
        <end position="279"/>
    </location>
</feature>
<name>A0A089XDZ7_STRGA</name>
<organism evidence="7 8">
    <name type="scientific">Streptomyces glaucescens</name>
    <dbReference type="NCBI Taxonomy" id="1907"/>
    <lineage>
        <taxon>Bacteria</taxon>
        <taxon>Bacillati</taxon>
        <taxon>Actinomycetota</taxon>
        <taxon>Actinomycetes</taxon>
        <taxon>Kitasatosporales</taxon>
        <taxon>Streptomycetaceae</taxon>
        <taxon>Streptomyces</taxon>
    </lineage>
</organism>
<reference evidence="8" key="1">
    <citation type="journal article" date="2015" name="J. Biotechnol.">
        <title>Complete genome sequence of the actinobacterium Streptomyces glaucescens GLA.O (DSM 40922) consisting of a linear chromosome and one linear plasmid.</title>
        <authorList>
            <person name="Ortseifen V."/>
            <person name="Winkler A."/>
            <person name="Albersmeier A."/>
            <person name="Wendler S."/>
            <person name="Puhler A."/>
            <person name="Kalinowski J."/>
            <person name="Ruckert C."/>
        </authorList>
    </citation>
    <scope>NUCLEOTIDE SEQUENCE [LARGE SCALE GENOMIC DNA]</scope>
    <source>
        <strain evidence="8">DSM 40922 / GLA O</strain>
    </source>
</reference>